<evidence type="ECO:0000313" key="1">
    <source>
        <dbReference type="EMBL" id="KAJ7384812.1"/>
    </source>
</evidence>
<protein>
    <submittedName>
        <fullName evidence="1">Uncharacterized protein</fullName>
    </submittedName>
</protein>
<dbReference type="OrthoDB" id="5987944at2759"/>
<evidence type="ECO:0000313" key="2">
    <source>
        <dbReference type="Proteomes" id="UP001163046"/>
    </source>
</evidence>
<keyword evidence="2" id="KW-1185">Reference proteome</keyword>
<name>A0A9W9ZND9_9CNID</name>
<sequence length="270" mass="30684">MNERDLPLPLSGSDKEVSFYEGQDCPELLDETIEDGYRLLPITPEPPNILLSGEELVSAQDDLDELEAKRVAQNDQVFSKKIVPTFERENSSGDGVLCELYSLFWRFSERELQESENCSGSSQFSLTLSPHMTDNYVAIVAEDCLLDSFLHLLPPNQRDIFNGALQGKQPFPVDEVIDVLDDFNVKTRLSAENVRAVSLITATNELVEKPFLALLKIKQGMGTFWDDVSPQIINVIYSQYNPTVSRLIDHLQYYYVTALFLNYNNLLKYI</sequence>
<dbReference type="AlphaFoldDB" id="A0A9W9ZND9"/>
<gene>
    <name evidence="1" type="ORF">OS493_019489</name>
</gene>
<comment type="caution">
    <text evidence="1">The sequence shown here is derived from an EMBL/GenBank/DDBJ whole genome shotgun (WGS) entry which is preliminary data.</text>
</comment>
<dbReference type="Proteomes" id="UP001163046">
    <property type="component" value="Unassembled WGS sequence"/>
</dbReference>
<reference evidence="1" key="1">
    <citation type="submission" date="2023-01" db="EMBL/GenBank/DDBJ databases">
        <title>Genome assembly of the deep-sea coral Lophelia pertusa.</title>
        <authorList>
            <person name="Herrera S."/>
            <person name="Cordes E."/>
        </authorList>
    </citation>
    <scope>NUCLEOTIDE SEQUENCE</scope>
    <source>
        <strain evidence="1">USNM1676648</strain>
        <tissue evidence="1">Polyp</tissue>
    </source>
</reference>
<dbReference type="EMBL" id="MU825884">
    <property type="protein sequence ID" value="KAJ7384812.1"/>
    <property type="molecule type" value="Genomic_DNA"/>
</dbReference>
<proteinExistence type="predicted"/>
<accession>A0A9W9ZND9</accession>
<organism evidence="1 2">
    <name type="scientific">Desmophyllum pertusum</name>
    <dbReference type="NCBI Taxonomy" id="174260"/>
    <lineage>
        <taxon>Eukaryota</taxon>
        <taxon>Metazoa</taxon>
        <taxon>Cnidaria</taxon>
        <taxon>Anthozoa</taxon>
        <taxon>Hexacorallia</taxon>
        <taxon>Scleractinia</taxon>
        <taxon>Caryophylliina</taxon>
        <taxon>Caryophylliidae</taxon>
        <taxon>Desmophyllum</taxon>
    </lineage>
</organism>